<dbReference type="EMBL" id="PQGA01000003">
    <property type="protein sequence ID" value="POR53594.1"/>
    <property type="molecule type" value="Genomic_DNA"/>
</dbReference>
<evidence type="ECO:0000313" key="2">
    <source>
        <dbReference type="EMBL" id="POR53594.1"/>
    </source>
</evidence>
<keyword evidence="3" id="KW-1185">Reference proteome</keyword>
<proteinExistence type="predicted"/>
<gene>
    <name evidence="2" type="ORF">B0G62_103166</name>
</gene>
<evidence type="ECO:0000313" key="3">
    <source>
        <dbReference type="Proteomes" id="UP000237381"/>
    </source>
</evidence>
<organism evidence="2 3">
    <name type="scientific">Paraburkholderia eburnea</name>
    <dbReference type="NCBI Taxonomy" id="1189126"/>
    <lineage>
        <taxon>Bacteria</taxon>
        <taxon>Pseudomonadati</taxon>
        <taxon>Pseudomonadota</taxon>
        <taxon>Betaproteobacteria</taxon>
        <taxon>Burkholderiales</taxon>
        <taxon>Burkholderiaceae</taxon>
        <taxon>Paraburkholderia</taxon>
    </lineage>
</organism>
<feature type="region of interest" description="Disordered" evidence="1">
    <location>
        <begin position="170"/>
        <end position="191"/>
    </location>
</feature>
<reference evidence="2 3" key="1">
    <citation type="submission" date="2018-01" db="EMBL/GenBank/DDBJ databases">
        <title>Genomic Encyclopedia of Type Strains, Phase III (KMG-III): the genomes of soil and plant-associated and newly described type strains.</title>
        <authorList>
            <person name="Whitman W."/>
        </authorList>
    </citation>
    <scope>NUCLEOTIDE SEQUENCE [LARGE SCALE GENOMIC DNA]</scope>
    <source>
        <strain evidence="2 3">JCM 18070</strain>
    </source>
</reference>
<comment type="caution">
    <text evidence="2">The sequence shown here is derived from an EMBL/GenBank/DDBJ whole genome shotgun (WGS) entry which is preliminary data.</text>
</comment>
<evidence type="ECO:0000256" key="1">
    <source>
        <dbReference type="SAM" id="MobiDB-lite"/>
    </source>
</evidence>
<protein>
    <submittedName>
        <fullName evidence="2">Uncharacterized protein</fullName>
    </submittedName>
</protein>
<dbReference type="AlphaFoldDB" id="A0A2S4MFT1"/>
<name>A0A2S4MFT1_9BURK</name>
<accession>A0A2S4MFT1</accession>
<sequence>MVRGAGGDFVAAELAKAAGLHDIDVALVERWVIDVLLPQQRREVTTVREEAGSVLAEFLNDNIGNMIAVARHKLPIVPDSQEDYVRRDLAPGHSLRARFEESSGNTYILRSAFETWCRRRHKDYQAALDEMERQGPLLKRHCRTRLGRGLPQFGSTGGPLSTCIVVNATRHESPDGDSGRVPVRQGAEVTG</sequence>
<dbReference type="Proteomes" id="UP000237381">
    <property type="component" value="Unassembled WGS sequence"/>
</dbReference>